<sequence length="483" mass="49025">MTRASTLRIAAALALIACGAQAAPIIQSDTFPISSIADANFRGDMGMSGMYGGIGGSISGGDPLSSYCDPSVDSSCYQNVHSGNVDIGSVVNAVPVTQVTPVTQYQPVVQALAPIVDSACDYDYDSCLFDGESGLFGDGSGVFGGGSGLYGGGSGLYGGSGLGDGLYGGSALSGGGEMYGSDDSVLRSNYGGLTYGQDSMMRRNDLEAARLEGFGDTYVGDATNPNVQEPAVPTGEVMSFGSGGGGIFGFNALPGPQDGPQSGPMDPQTFHSPQGGLQIGSLGGSQGLIQCAPNDIACQLSIPSQTVDMGSSTLINPSISVFPSTTYQPQVQSLDSDIFATPAQDNTLPQQSVDLSSNVFIQPTTSVNPETVYQPSISQFATDVQAVPQQDQSLPQSSVQLGSSVQIVPTVHVQPITTFQSTVKSLPVIIQAEPCNDVDYFGRTGGLYGSVYGSGIGSAYGSGIALGIQGSSSTYGGGLGSDS</sequence>
<dbReference type="Proteomes" id="UP000748756">
    <property type="component" value="Unassembled WGS sequence"/>
</dbReference>
<reference evidence="2" key="1">
    <citation type="journal article" date="2020" name="Fungal Divers.">
        <title>Resolving the Mortierellaceae phylogeny through synthesis of multi-gene phylogenetics and phylogenomics.</title>
        <authorList>
            <person name="Vandepol N."/>
            <person name="Liber J."/>
            <person name="Desiro A."/>
            <person name="Na H."/>
            <person name="Kennedy M."/>
            <person name="Barry K."/>
            <person name="Grigoriev I.V."/>
            <person name="Miller A.N."/>
            <person name="O'Donnell K."/>
            <person name="Stajich J.E."/>
            <person name="Bonito G."/>
        </authorList>
    </citation>
    <scope>NUCLEOTIDE SEQUENCE</scope>
    <source>
        <strain evidence="2">NRRL 6426</strain>
    </source>
</reference>
<gene>
    <name evidence="2" type="ORF">BG015_007324</name>
</gene>
<accession>A0A9P5VBD8</accession>
<dbReference type="EMBL" id="JAAAUQ010000375">
    <property type="protein sequence ID" value="KAF9150847.1"/>
    <property type="molecule type" value="Genomic_DNA"/>
</dbReference>
<name>A0A9P5VBD8_9FUNG</name>
<feature type="chain" id="PRO_5040512052" evidence="1">
    <location>
        <begin position="23"/>
        <end position="483"/>
    </location>
</feature>
<evidence type="ECO:0000256" key="1">
    <source>
        <dbReference type="SAM" id="SignalP"/>
    </source>
</evidence>
<feature type="signal peptide" evidence="1">
    <location>
        <begin position="1"/>
        <end position="22"/>
    </location>
</feature>
<evidence type="ECO:0000313" key="2">
    <source>
        <dbReference type="EMBL" id="KAF9150847.1"/>
    </source>
</evidence>
<keyword evidence="3" id="KW-1185">Reference proteome</keyword>
<proteinExistence type="predicted"/>
<dbReference type="OrthoDB" id="2443388at2759"/>
<evidence type="ECO:0000313" key="3">
    <source>
        <dbReference type="Proteomes" id="UP000748756"/>
    </source>
</evidence>
<comment type="caution">
    <text evidence="2">The sequence shown here is derived from an EMBL/GenBank/DDBJ whole genome shotgun (WGS) entry which is preliminary data.</text>
</comment>
<organism evidence="2 3">
    <name type="scientific">Linnemannia schmuckeri</name>
    <dbReference type="NCBI Taxonomy" id="64567"/>
    <lineage>
        <taxon>Eukaryota</taxon>
        <taxon>Fungi</taxon>
        <taxon>Fungi incertae sedis</taxon>
        <taxon>Mucoromycota</taxon>
        <taxon>Mortierellomycotina</taxon>
        <taxon>Mortierellomycetes</taxon>
        <taxon>Mortierellales</taxon>
        <taxon>Mortierellaceae</taxon>
        <taxon>Linnemannia</taxon>
    </lineage>
</organism>
<keyword evidence="1" id="KW-0732">Signal</keyword>
<protein>
    <submittedName>
        <fullName evidence="2">Uncharacterized protein</fullName>
    </submittedName>
</protein>
<dbReference type="AlphaFoldDB" id="A0A9P5VBD8"/>